<evidence type="ECO:0000313" key="2">
    <source>
        <dbReference type="Proteomes" id="UP000663203"/>
    </source>
</evidence>
<sequence length="102" mass="11329">MSAFGGAETTTFPFPTRVLSDRVDDCVRVVVDVSPAAVDDLTVEAGTTRVRIEIDRDGERYARVFSPLPSLPPRRGFGDDRSAVYNNGVLTVSLETTRRRRR</sequence>
<dbReference type="EMBL" id="CP071462">
    <property type="protein sequence ID" value="QSX00131.1"/>
    <property type="molecule type" value="Genomic_DNA"/>
</dbReference>
<evidence type="ECO:0000313" key="1">
    <source>
        <dbReference type="EMBL" id="QSX00131.1"/>
    </source>
</evidence>
<reference evidence="1 2" key="1">
    <citation type="submission" date="2021-03" db="EMBL/GenBank/DDBJ databases">
        <title>Haloterrigena longa sp. nov. and Haloterrigena limicola sp. nov., extremely halophilic archaea isolated from a salt lake.</title>
        <authorList>
            <person name="Henglin C."/>
        </authorList>
    </citation>
    <scope>NUCLEOTIDE SEQUENCE [LARGE SCALE GENOMIC DNA]</scope>
    <source>
        <strain evidence="1 2">KZCA68</strain>
    </source>
</reference>
<proteinExistence type="predicted"/>
<dbReference type="KEGG" id="hakz:J0X25_03950"/>
<dbReference type="InterPro" id="IPR008978">
    <property type="entry name" value="HSP20-like_chaperone"/>
</dbReference>
<protein>
    <submittedName>
        <fullName evidence="1">Hsp20/alpha crystallin family protein</fullName>
    </submittedName>
</protein>
<dbReference type="GeneID" id="63186429"/>
<accession>A0A8A2VHF1</accession>
<dbReference type="Proteomes" id="UP000663203">
    <property type="component" value="Chromosome"/>
</dbReference>
<dbReference type="RefSeq" id="WP_207289851.1">
    <property type="nucleotide sequence ID" value="NZ_CP071462.1"/>
</dbReference>
<dbReference type="SUPFAM" id="SSF49764">
    <property type="entry name" value="HSP20-like chaperones"/>
    <property type="match status" value="1"/>
</dbReference>
<keyword evidence="2" id="KW-1185">Reference proteome</keyword>
<organism evidence="1 2">
    <name type="scientific">Haloterrigena alkaliphila</name>
    <dbReference type="NCBI Taxonomy" id="2816475"/>
    <lineage>
        <taxon>Archaea</taxon>
        <taxon>Methanobacteriati</taxon>
        <taxon>Methanobacteriota</taxon>
        <taxon>Stenosarchaea group</taxon>
        <taxon>Halobacteria</taxon>
        <taxon>Halobacteriales</taxon>
        <taxon>Natrialbaceae</taxon>
        <taxon>Haloterrigena</taxon>
    </lineage>
</organism>
<dbReference type="AlphaFoldDB" id="A0A8A2VHF1"/>
<gene>
    <name evidence="1" type="ORF">J0X25_03950</name>
</gene>
<name>A0A8A2VHF1_9EURY</name>